<comment type="caution">
    <text evidence="2">The sequence shown here is derived from an EMBL/GenBank/DDBJ whole genome shotgun (WGS) entry which is preliminary data.</text>
</comment>
<accession>A0A2T3XNY6</accession>
<gene>
    <name evidence="2" type="ORF">C9I57_23875</name>
</gene>
<protein>
    <submittedName>
        <fullName evidence="2">Anti-anti-sigma factor</fullName>
    </submittedName>
</protein>
<dbReference type="InterPro" id="IPR036513">
    <property type="entry name" value="STAS_dom_sf"/>
</dbReference>
<proteinExistence type="predicted"/>
<dbReference type="Gene3D" id="3.30.750.24">
    <property type="entry name" value="STAS domain"/>
    <property type="match status" value="1"/>
</dbReference>
<dbReference type="AlphaFoldDB" id="A0A2T3XNY6"/>
<dbReference type="Proteomes" id="UP000240638">
    <property type="component" value="Unassembled WGS sequence"/>
</dbReference>
<evidence type="ECO:0000259" key="1">
    <source>
        <dbReference type="Pfam" id="PF13466"/>
    </source>
</evidence>
<organism evidence="2 3">
    <name type="scientific">Trinickia symbiotica</name>
    <dbReference type="NCBI Taxonomy" id="863227"/>
    <lineage>
        <taxon>Bacteria</taxon>
        <taxon>Pseudomonadati</taxon>
        <taxon>Pseudomonadota</taxon>
        <taxon>Betaproteobacteria</taxon>
        <taxon>Burkholderiales</taxon>
        <taxon>Burkholderiaceae</taxon>
        <taxon>Trinickia</taxon>
    </lineage>
</organism>
<dbReference type="SUPFAM" id="SSF52091">
    <property type="entry name" value="SpoIIaa-like"/>
    <property type="match status" value="1"/>
</dbReference>
<feature type="domain" description="MlaB-like STAS" evidence="1">
    <location>
        <begin position="17"/>
        <end position="88"/>
    </location>
</feature>
<name>A0A2T3XNY6_9BURK</name>
<dbReference type="EMBL" id="PYUC01000013">
    <property type="protein sequence ID" value="PTB18225.1"/>
    <property type="molecule type" value="Genomic_DNA"/>
</dbReference>
<dbReference type="InterPro" id="IPR058548">
    <property type="entry name" value="MlaB-like_STAS"/>
</dbReference>
<dbReference type="Pfam" id="PF13466">
    <property type="entry name" value="STAS_2"/>
    <property type="match status" value="1"/>
</dbReference>
<evidence type="ECO:0000313" key="2">
    <source>
        <dbReference type="EMBL" id="PTB18225.1"/>
    </source>
</evidence>
<evidence type="ECO:0000313" key="3">
    <source>
        <dbReference type="Proteomes" id="UP000240638"/>
    </source>
</evidence>
<sequence length="107" mass="10901">MSDANRTMNRFTTGTTITHASAKAALGAGLASIEAGASGVDCSPLAEFDSSALAVLLAWRRAAEVRGGNFEIVDLPAGLASLAEAYGVLGLVAARHRRSQEGATAEL</sequence>
<reference evidence="2 3" key="1">
    <citation type="submission" date="2018-03" db="EMBL/GenBank/DDBJ databases">
        <title>Whole genome analyses suggest that Burkholderia sensu lato contains two further novel genera in the rhizoxinica-symbiotica group Mycetohabitans gen. nov., and Trinickia gen. nov.: implications for the evolution of diazotrophy and nodulation in the Burkholderiaceae.</title>
        <authorList>
            <person name="Estrada De Los Santos P."/>
            <person name="Palmer M."/>
            <person name="Chavez-Ramirez B."/>
            <person name="Steenkamp E.T."/>
            <person name="Hirsch A.M."/>
            <person name="Manyaka P."/>
            <person name="Maluk M."/>
            <person name="Lafos M."/>
            <person name="Crook M."/>
            <person name="Gross E."/>
            <person name="Simon M.F."/>
            <person name="Bueno Dos Reis Junior F."/>
            <person name="Poole P.S."/>
            <person name="Venter S.N."/>
            <person name="James E.K."/>
        </authorList>
    </citation>
    <scope>NUCLEOTIDE SEQUENCE [LARGE SCALE GENOMIC DNA]</scope>
    <source>
        <strain evidence="2 3">JPY-366</strain>
    </source>
</reference>